<protein>
    <recommendedName>
        <fullName evidence="4">Secreted protein</fullName>
    </recommendedName>
</protein>
<feature type="signal peptide" evidence="1">
    <location>
        <begin position="1"/>
        <end position="20"/>
    </location>
</feature>
<accession>A0A517NKL5</accession>
<evidence type="ECO:0000256" key="1">
    <source>
        <dbReference type="SAM" id="SignalP"/>
    </source>
</evidence>
<dbReference type="PROSITE" id="PS51257">
    <property type="entry name" value="PROKAR_LIPOPROTEIN"/>
    <property type="match status" value="1"/>
</dbReference>
<reference evidence="2 3" key="1">
    <citation type="submission" date="2019-02" db="EMBL/GenBank/DDBJ databases">
        <title>Deep-cultivation of Planctomycetes and their phenomic and genomic characterization uncovers novel biology.</title>
        <authorList>
            <person name="Wiegand S."/>
            <person name="Jogler M."/>
            <person name="Boedeker C."/>
            <person name="Pinto D."/>
            <person name="Vollmers J."/>
            <person name="Rivas-Marin E."/>
            <person name="Kohn T."/>
            <person name="Peeters S.H."/>
            <person name="Heuer A."/>
            <person name="Rast P."/>
            <person name="Oberbeckmann S."/>
            <person name="Bunk B."/>
            <person name="Jeske O."/>
            <person name="Meyerdierks A."/>
            <person name="Storesund J.E."/>
            <person name="Kallscheuer N."/>
            <person name="Luecker S."/>
            <person name="Lage O.M."/>
            <person name="Pohl T."/>
            <person name="Merkel B.J."/>
            <person name="Hornburger P."/>
            <person name="Mueller R.-W."/>
            <person name="Bruemmer F."/>
            <person name="Labrenz M."/>
            <person name="Spormann A.M."/>
            <person name="Op den Camp H."/>
            <person name="Overmann J."/>
            <person name="Amann R."/>
            <person name="Jetten M.S.M."/>
            <person name="Mascher T."/>
            <person name="Medema M.H."/>
            <person name="Devos D.P."/>
            <person name="Kaster A.-K."/>
            <person name="Ovreas L."/>
            <person name="Rohde M."/>
            <person name="Galperin M.Y."/>
            <person name="Jogler C."/>
        </authorList>
    </citation>
    <scope>NUCLEOTIDE SEQUENCE [LARGE SCALE GENOMIC DNA]</scope>
    <source>
        <strain evidence="2 3">K22_7</strain>
    </source>
</reference>
<dbReference type="RefSeq" id="WP_145175749.1">
    <property type="nucleotide sequence ID" value="NZ_CP036525.1"/>
</dbReference>
<feature type="chain" id="PRO_5022083474" description="Secreted protein" evidence="1">
    <location>
        <begin position="21"/>
        <end position="60"/>
    </location>
</feature>
<dbReference type="AlphaFoldDB" id="A0A517NKL5"/>
<sequence length="60" mass="6545" precursor="true">MKKQVLMPMLIGLFAVSLVACGKPEPVNMMENIDEQALADYDQMIADDAKAMAAAQEKSE</sequence>
<dbReference type="EMBL" id="CP036525">
    <property type="protein sequence ID" value="QDT07583.1"/>
    <property type="molecule type" value="Genomic_DNA"/>
</dbReference>
<dbReference type="Proteomes" id="UP000318538">
    <property type="component" value="Chromosome"/>
</dbReference>
<proteinExistence type="predicted"/>
<evidence type="ECO:0000313" key="2">
    <source>
        <dbReference type="EMBL" id="QDT07583.1"/>
    </source>
</evidence>
<name>A0A517NKL5_9BACT</name>
<evidence type="ECO:0000313" key="3">
    <source>
        <dbReference type="Proteomes" id="UP000318538"/>
    </source>
</evidence>
<keyword evidence="1" id="KW-0732">Signal</keyword>
<keyword evidence="3" id="KW-1185">Reference proteome</keyword>
<evidence type="ECO:0008006" key="4">
    <source>
        <dbReference type="Google" id="ProtNLM"/>
    </source>
</evidence>
<gene>
    <name evidence="2" type="ORF">K227x_60110</name>
</gene>
<dbReference type="KEGG" id="rlc:K227x_60110"/>
<organism evidence="2 3">
    <name type="scientific">Rubripirellula lacrimiformis</name>
    <dbReference type="NCBI Taxonomy" id="1930273"/>
    <lineage>
        <taxon>Bacteria</taxon>
        <taxon>Pseudomonadati</taxon>
        <taxon>Planctomycetota</taxon>
        <taxon>Planctomycetia</taxon>
        <taxon>Pirellulales</taxon>
        <taxon>Pirellulaceae</taxon>
        <taxon>Rubripirellula</taxon>
    </lineage>
</organism>
<dbReference type="OrthoDB" id="284314at2"/>